<evidence type="ECO:0000256" key="4">
    <source>
        <dbReference type="ARBA" id="ARBA00022723"/>
    </source>
</evidence>
<comment type="catalytic activity">
    <reaction evidence="1">
        <text>S-ubiquitinyl-[E2 ubiquitin-conjugating enzyme]-L-cysteine + [acceptor protein]-L-lysine = [E2 ubiquitin-conjugating enzyme]-L-cysteine + N(6)-ubiquitinyl-[acceptor protein]-L-lysine.</text>
        <dbReference type="EC" id="2.3.2.27"/>
    </reaction>
</comment>
<keyword evidence="4" id="KW-0479">Metal-binding</keyword>
<keyword evidence="3" id="KW-0808">Transferase</keyword>
<dbReference type="InterPro" id="IPR045191">
    <property type="entry name" value="MBR1/2-like"/>
</dbReference>
<keyword evidence="12" id="KW-1185">Reference proteome</keyword>
<evidence type="ECO:0000256" key="2">
    <source>
        <dbReference type="ARBA" id="ARBA00012483"/>
    </source>
</evidence>
<comment type="caution">
    <text evidence="11">The sequence shown here is derived from an EMBL/GenBank/DDBJ whole genome shotgun (WGS) entry which is preliminary data.</text>
</comment>
<accession>A0AAP0KJK2</accession>
<evidence type="ECO:0000313" key="12">
    <source>
        <dbReference type="Proteomes" id="UP001417504"/>
    </source>
</evidence>
<dbReference type="AlphaFoldDB" id="A0AAP0KJK2"/>
<evidence type="ECO:0000256" key="6">
    <source>
        <dbReference type="ARBA" id="ARBA00022786"/>
    </source>
</evidence>
<evidence type="ECO:0000313" key="11">
    <source>
        <dbReference type="EMBL" id="KAK9152928.1"/>
    </source>
</evidence>
<dbReference type="PANTHER" id="PTHR22937">
    <property type="entry name" value="E3 UBIQUITIN-PROTEIN LIGASE RNF165"/>
    <property type="match status" value="1"/>
</dbReference>
<dbReference type="Pfam" id="PF13639">
    <property type="entry name" value="zf-RING_2"/>
    <property type="match status" value="1"/>
</dbReference>
<evidence type="ECO:0000256" key="9">
    <source>
        <dbReference type="SAM" id="MobiDB-lite"/>
    </source>
</evidence>
<feature type="domain" description="RING-type" evidence="10">
    <location>
        <begin position="43"/>
        <end position="69"/>
    </location>
</feature>
<evidence type="ECO:0000256" key="5">
    <source>
        <dbReference type="ARBA" id="ARBA00022771"/>
    </source>
</evidence>
<evidence type="ECO:0000259" key="10">
    <source>
        <dbReference type="PROSITE" id="PS50089"/>
    </source>
</evidence>
<sequence length="75" mass="8616">MDCVSDTNTQAPKCNTRRHQDGPSSPFYTYVDDGYEVNAKIGILSCRHEFHTDCIKDWLLQNNACPICRRPVLKK</sequence>
<dbReference type="EMBL" id="JBBNAE010000001">
    <property type="protein sequence ID" value="KAK9152928.1"/>
    <property type="molecule type" value="Genomic_DNA"/>
</dbReference>
<evidence type="ECO:0000256" key="7">
    <source>
        <dbReference type="ARBA" id="ARBA00022833"/>
    </source>
</evidence>
<feature type="region of interest" description="Disordered" evidence="9">
    <location>
        <begin position="1"/>
        <end position="23"/>
    </location>
</feature>
<dbReference type="GO" id="GO:0061630">
    <property type="term" value="F:ubiquitin protein ligase activity"/>
    <property type="evidence" value="ECO:0007669"/>
    <property type="project" value="UniProtKB-EC"/>
</dbReference>
<gene>
    <name evidence="11" type="ORF">Sjap_000408</name>
</gene>
<dbReference type="PANTHER" id="PTHR22937:SF65">
    <property type="entry name" value="E3 UBIQUITIN-PROTEIN LIGASE ARK2C"/>
    <property type="match status" value="1"/>
</dbReference>
<protein>
    <recommendedName>
        <fullName evidence="2">RING-type E3 ubiquitin transferase</fullName>
        <ecNumber evidence="2">2.3.2.27</ecNumber>
    </recommendedName>
</protein>
<evidence type="ECO:0000256" key="8">
    <source>
        <dbReference type="PROSITE-ProRule" id="PRU00175"/>
    </source>
</evidence>
<keyword evidence="7" id="KW-0862">Zinc</keyword>
<name>A0AAP0KJK2_9MAGN</name>
<dbReference type="GO" id="GO:0008270">
    <property type="term" value="F:zinc ion binding"/>
    <property type="evidence" value="ECO:0007669"/>
    <property type="project" value="UniProtKB-KW"/>
</dbReference>
<keyword evidence="5 8" id="KW-0863">Zinc-finger</keyword>
<evidence type="ECO:0000256" key="3">
    <source>
        <dbReference type="ARBA" id="ARBA00022679"/>
    </source>
</evidence>
<evidence type="ECO:0000256" key="1">
    <source>
        <dbReference type="ARBA" id="ARBA00000900"/>
    </source>
</evidence>
<reference evidence="11 12" key="1">
    <citation type="submission" date="2024-01" db="EMBL/GenBank/DDBJ databases">
        <title>Genome assemblies of Stephania.</title>
        <authorList>
            <person name="Yang L."/>
        </authorList>
    </citation>
    <scope>NUCLEOTIDE SEQUENCE [LARGE SCALE GENOMIC DNA]</scope>
    <source>
        <strain evidence="11">QJT</strain>
        <tissue evidence="11">Leaf</tissue>
    </source>
</reference>
<dbReference type="Proteomes" id="UP001417504">
    <property type="component" value="Unassembled WGS sequence"/>
</dbReference>
<feature type="compositionally biased region" description="Polar residues" evidence="9">
    <location>
        <begin position="1"/>
        <end position="13"/>
    </location>
</feature>
<keyword evidence="6" id="KW-0833">Ubl conjugation pathway</keyword>
<dbReference type="InterPro" id="IPR013083">
    <property type="entry name" value="Znf_RING/FYVE/PHD"/>
</dbReference>
<proteinExistence type="predicted"/>
<dbReference type="Gene3D" id="3.30.40.10">
    <property type="entry name" value="Zinc/RING finger domain, C3HC4 (zinc finger)"/>
    <property type="match status" value="1"/>
</dbReference>
<dbReference type="SUPFAM" id="SSF57850">
    <property type="entry name" value="RING/U-box"/>
    <property type="match status" value="1"/>
</dbReference>
<dbReference type="EC" id="2.3.2.27" evidence="2"/>
<organism evidence="11 12">
    <name type="scientific">Stephania japonica</name>
    <dbReference type="NCBI Taxonomy" id="461633"/>
    <lineage>
        <taxon>Eukaryota</taxon>
        <taxon>Viridiplantae</taxon>
        <taxon>Streptophyta</taxon>
        <taxon>Embryophyta</taxon>
        <taxon>Tracheophyta</taxon>
        <taxon>Spermatophyta</taxon>
        <taxon>Magnoliopsida</taxon>
        <taxon>Ranunculales</taxon>
        <taxon>Menispermaceae</taxon>
        <taxon>Menispermoideae</taxon>
        <taxon>Cissampelideae</taxon>
        <taxon>Stephania</taxon>
    </lineage>
</organism>
<dbReference type="InterPro" id="IPR001841">
    <property type="entry name" value="Znf_RING"/>
</dbReference>
<dbReference type="PROSITE" id="PS50089">
    <property type="entry name" value="ZF_RING_2"/>
    <property type="match status" value="1"/>
</dbReference>